<sequence length="59" mass="6808">MDWYNSCWFMDWRRRIHRNPAPPVESTPPPSLESLVSGLPLPLKAFSSIFKYSSHGTCI</sequence>
<reference evidence="1" key="2">
    <citation type="journal article" date="2015" name="Data Brief">
        <title>Shoot transcriptome of the giant reed, Arundo donax.</title>
        <authorList>
            <person name="Barrero R.A."/>
            <person name="Guerrero F.D."/>
            <person name="Moolhuijzen P."/>
            <person name="Goolsby J.A."/>
            <person name="Tidwell J."/>
            <person name="Bellgard S.E."/>
            <person name="Bellgard M.I."/>
        </authorList>
    </citation>
    <scope>NUCLEOTIDE SEQUENCE</scope>
    <source>
        <tissue evidence="1">Shoot tissue taken approximately 20 cm above the soil surface</tissue>
    </source>
</reference>
<organism evidence="1">
    <name type="scientific">Arundo donax</name>
    <name type="common">Giant reed</name>
    <name type="synonym">Donax arundinaceus</name>
    <dbReference type="NCBI Taxonomy" id="35708"/>
    <lineage>
        <taxon>Eukaryota</taxon>
        <taxon>Viridiplantae</taxon>
        <taxon>Streptophyta</taxon>
        <taxon>Embryophyta</taxon>
        <taxon>Tracheophyta</taxon>
        <taxon>Spermatophyta</taxon>
        <taxon>Magnoliopsida</taxon>
        <taxon>Liliopsida</taxon>
        <taxon>Poales</taxon>
        <taxon>Poaceae</taxon>
        <taxon>PACMAD clade</taxon>
        <taxon>Arundinoideae</taxon>
        <taxon>Arundineae</taxon>
        <taxon>Arundo</taxon>
    </lineage>
</organism>
<reference evidence="1" key="1">
    <citation type="submission" date="2014-09" db="EMBL/GenBank/DDBJ databases">
        <authorList>
            <person name="Magalhaes I.L.F."/>
            <person name="Oliveira U."/>
            <person name="Santos F.R."/>
            <person name="Vidigal T.H.D.A."/>
            <person name="Brescovit A.D."/>
            <person name="Santos A.J."/>
        </authorList>
    </citation>
    <scope>NUCLEOTIDE SEQUENCE</scope>
    <source>
        <tissue evidence="1">Shoot tissue taken approximately 20 cm above the soil surface</tissue>
    </source>
</reference>
<accession>A0A0A9AHV6</accession>
<dbReference type="EMBL" id="GBRH01248442">
    <property type="protein sequence ID" value="JAD49453.1"/>
    <property type="molecule type" value="Transcribed_RNA"/>
</dbReference>
<proteinExistence type="predicted"/>
<evidence type="ECO:0000313" key="1">
    <source>
        <dbReference type="EMBL" id="JAD49453.1"/>
    </source>
</evidence>
<name>A0A0A9AHV6_ARUDO</name>
<dbReference type="AlphaFoldDB" id="A0A0A9AHV6"/>
<protein>
    <submittedName>
        <fullName evidence="1">Uncharacterized protein</fullName>
    </submittedName>
</protein>